<proteinExistence type="predicted"/>
<dbReference type="InterPro" id="IPR035069">
    <property type="entry name" value="TTHA1013/TTHA0281-like"/>
</dbReference>
<dbReference type="InterPro" id="IPR051404">
    <property type="entry name" value="TA_system_antitoxin"/>
</dbReference>
<dbReference type="AlphaFoldDB" id="A0A179D611"/>
<dbReference type="EMBL" id="LWLG01000001">
    <property type="protein sequence ID" value="OAQ21535.1"/>
    <property type="molecule type" value="Genomic_DNA"/>
</dbReference>
<dbReference type="RefSeq" id="WP_068668119.1">
    <property type="nucleotide sequence ID" value="NZ_LWLG01000001.1"/>
</dbReference>
<dbReference type="OrthoDB" id="5419659at2"/>
<dbReference type="Gene3D" id="3.30.160.250">
    <property type="match status" value="1"/>
</dbReference>
<dbReference type="PANTHER" id="PTHR34504:SF2">
    <property type="entry name" value="UPF0150 PROTEIN SSL0259"/>
    <property type="match status" value="1"/>
</dbReference>
<comment type="caution">
    <text evidence="1">The sequence shown here is derived from an EMBL/GenBank/DDBJ whole genome shotgun (WGS) entry which is preliminary data.</text>
</comment>
<dbReference type="STRING" id="999894.TDIS_0053"/>
<sequence length="79" mass="9058">MRRFKFLAVIWKEEAGYVSYCPELEVSSCGDSPEEALHNLKEAVELYLENAKELGMLEDVERVAQTSEKFTSSLEIELQ</sequence>
<keyword evidence="2" id="KW-1185">Reference proteome</keyword>
<gene>
    <name evidence="1" type="ORF">TDIS_0053</name>
</gene>
<accession>A0A179D611</accession>
<name>A0A179D611_9BACT</name>
<reference evidence="1 2" key="1">
    <citation type="submission" date="2016-04" db="EMBL/GenBank/DDBJ databases">
        <title>Genome analysis of Thermosulfurimonas dismutans, the first thermophilic sulfur-disproportionating bacterium of the phylum Thermodesulfobacteria.</title>
        <authorList>
            <person name="Mardanov A.V."/>
            <person name="Beletsky A.V."/>
            <person name="Kadnikov V.V."/>
            <person name="Slobodkin A.I."/>
            <person name="Ravin N.V."/>
        </authorList>
    </citation>
    <scope>NUCLEOTIDE SEQUENCE [LARGE SCALE GENOMIC DNA]</scope>
    <source>
        <strain evidence="1 2">S95</strain>
    </source>
</reference>
<dbReference type="Proteomes" id="UP000078390">
    <property type="component" value="Unassembled WGS sequence"/>
</dbReference>
<dbReference type="PANTHER" id="PTHR34504">
    <property type="entry name" value="ANTITOXIN HICB"/>
    <property type="match status" value="1"/>
</dbReference>
<evidence type="ECO:0008006" key="3">
    <source>
        <dbReference type="Google" id="ProtNLM"/>
    </source>
</evidence>
<protein>
    <recommendedName>
        <fullName evidence="3">Type II toxin-antitoxin system HicB family antitoxin</fullName>
    </recommendedName>
</protein>
<evidence type="ECO:0000313" key="1">
    <source>
        <dbReference type="EMBL" id="OAQ21535.1"/>
    </source>
</evidence>
<organism evidence="1 2">
    <name type="scientific">Thermosulfurimonas dismutans</name>
    <dbReference type="NCBI Taxonomy" id="999894"/>
    <lineage>
        <taxon>Bacteria</taxon>
        <taxon>Pseudomonadati</taxon>
        <taxon>Thermodesulfobacteriota</taxon>
        <taxon>Thermodesulfobacteria</taxon>
        <taxon>Thermodesulfobacteriales</taxon>
        <taxon>Thermodesulfobacteriaceae</taxon>
        <taxon>Thermosulfurimonas</taxon>
    </lineage>
</organism>
<dbReference type="SUPFAM" id="SSF143100">
    <property type="entry name" value="TTHA1013/TTHA0281-like"/>
    <property type="match status" value="1"/>
</dbReference>
<evidence type="ECO:0000313" key="2">
    <source>
        <dbReference type="Proteomes" id="UP000078390"/>
    </source>
</evidence>